<sequence length="303" mass="31938">MDGSSLVWNWTDRSSLIDALHKLKHNPKSSFKSNKPIHVRTPKADRGGSGSGGEVVDQLEDRGGPMAVEPVDQATVEPIGVEGVVAMSGGDGEQDRQQRSASGEKPRAVEAEDRARQTPGVMEPSVEPLGTGMAASDSEQTRSGSGEDANGDDRRTLEPDTRAREPVGVVGPRGDPMGPNSIVEGTSAVGGSIDVICSNGTRGNNTGPIESPPRDPAKGKGIVGTEEVHIEEHAEEVPIEREQTTEAAPAEVREEDIAFRPPTSAATSSRHVPITYDDIAEHARAIGKALGRSSHHWGVCSES</sequence>
<evidence type="ECO:0000313" key="2">
    <source>
        <dbReference type="Proteomes" id="UP001062846"/>
    </source>
</evidence>
<evidence type="ECO:0000313" key="1">
    <source>
        <dbReference type="EMBL" id="KAI8572756.1"/>
    </source>
</evidence>
<name>A0ACC0Q4L7_RHOML</name>
<comment type="caution">
    <text evidence="1">The sequence shown here is derived from an EMBL/GenBank/DDBJ whole genome shotgun (WGS) entry which is preliminary data.</text>
</comment>
<reference evidence="1" key="1">
    <citation type="submission" date="2022-02" db="EMBL/GenBank/DDBJ databases">
        <title>Plant Genome Project.</title>
        <authorList>
            <person name="Zhang R.-G."/>
        </authorList>
    </citation>
    <scope>NUCLEOTIDE SEQUENCE</scope>
    <source>
        <strain evidence="1">AT1</strain>
    </source>
</reference>
<accession>A0ACC0Q4L7</accession>
<dbReference type="EMBL" id="CM046388">
    <property type="protein sequence ID" value="KAI8572756.1"/>
    <property type="molecule type" value="Genomic_DNA"/>
</dbReference>
<protein>
    <submittedName>
        <fullName evidence="1">Uncharacterized protein</fullName>
    </submittedName>
</protein>
<dbReference type="Proteomes" id="UP001062846">
    <property type="component" value="Chromosome 1"/>
</dbReference>
<proteinExistence type="predicted"/>
<gene>
    <name evidence="1" type="ORF">RHMOL_Rhmol01G0224900</name>
</gene>
<organism evidence="1 2">
    <name type="scientific">Rhododendron molle</name>
    <name type="common">Chinese azalea</name>
    <name type="synonym">Azalea mollis</name>
    <dbReference type="NCBI Taxonomy" id="49168"/>
    <lineage>
        <taxon>Eukaryota</taxon>
        <taxon>Viridiplantae</taxon>
        <taxon>Streptophyta</taxon>
        <taxon>Embryophyta</taxon>
        <taxon>Tracheophyta</taxon>
        <taxon>Spermatophyta</taxon>
        <taxon>Magnoliopsida</taxon>
        <taxon>eudicotyledons</taxon>
        <taxon>Gunneridae</taxon>
        <taxon>Pentapetalae</taxon>
        <taxon>asterids</taxon>
        <taxon>Ericales</taxon>
        <taxon>Ericaceae</taxon>
        <taxon>Ericoideae</taxon>
        <taxon>Rhodoreae</taxon>
        <taxon>Rhododendron</taxon>
    </lineage>
</organism>
<keyword evidence="2" id="KW-1185">Reference proteome</keyword>